<gene>
    <name evidence="1" type="ORF">NLG97_g10128</name>
</gene>
<dbReference type="Proteomes" id="UP001148737">
    <property type="component" value="Unassembled WGS sequence"/>
</dbReference>
<evidence type="ECO:0000313" key="2">
    <source>
        <dbReference type="Proteomes" id="UP001148737"/>
    </source>
</evidence>
<accession>A0ACC1QFJ2</accession>
<proteinExistence type="predicted"/>
<protein>
    <submittedName>
        <fullName evidence="1">Uncharacterized protein</fullName>
    </submittedName>
</protein>
<keyword evidence="2" id="KW-1185">Reference proteome</keyword>
<comment type="caution">
    <text evidence="1">The sequence shown here is derived from an EMBL/GenBank/DDBJ whole genome shotgun (WGS) entry which is preliminary data.</text>
</comment>
<name>A0ACC1QFJ2_9HYPO</name>
<reference evidence="1" key="1">
    <citation type="submission" date="2022-07" db="EMBL/GenBank/DDBJ databases">
        <title>Genome Sequence of Lecanicillium saksenae.</title>
        <authorList>
            <person name="Buettner E."/>
        </authorList>
    </citation>
    <scope>NUCLEOTIDE SEQUENCE</scope>
    <source>
        <strain evidence="1">VT-O1</strain>
    </source>
</reference>
<evidence type="ECO:0000313" key="1">
    <source>
        <dbReference type="EMBL" id="KAJ3473796.1"/>
    </source>
</evidence>
<organism evidence="1 2">
    <name type="scientific">Lecanicillium saksenae</name>
    <dbReference type="NCBI Taxonomy" id="468837"/>
    <lineage>
        <taxon>Eukaryota</taxon>
        <taxon>Fungi</taxon>
        <taxon>Dikarya</taxon>
        <taxon>Ascomycota</taxon>
        <taxon>Pezizomycotina</taxon>
        <taxon>Sordariomycetes</taxon>
        <taxon>Hypocreomycetidae</taxon>
        <taxon>Hypocreales</taxon>
        <taxon>Cordycipitaceae</taxon>
        <taxon>Lecanicillium</taxon>
    </lineage>
</organism>
<sequence>MSLASIDSEGSWLSGGPGNRRSGALRDSLLRASRQAQPSNSPIQSFDEELGITEDEYMTRLAPHYASPGMNNRRSEEGRPSSDEEESDLKWGAVGARPQFVHRVNRGTMHSQQALVNIDSADEESIIEGSA</sequence>
<dbReference type="EMBL" id="JANAKD010002371">
    <property type="protein sequence ID" value="KAJ3473796.1"/>
    <property type="molecule type" value="Genomic_DNA"/>
</dbReference>